<dbReference type="GO" id="GO:0006508">
    <property type="term" value="P:proteolysis"/>
    <property type="evidence" value="ECO:0007669"/>
    <property type="project" value="UniProtKB-KW"/>
</dbReference>
<keyword evidence="4" id="KW-0064">Aspartyl protease</keyword>
<dbReference type="Gene3D" id="2.40.70.10">
    <property type="entry name" value="Acid Proteases"/>
    <property type="match status" value="2"/>
</dbReference>
<protein>
    <recommendedName>
        <fullName evidence="10">Peptidase A1 domain-containing protein</fullName>
    </recommendedName>
</protein>
<sequence length="496" mass="52742">MAVPFLSSCLVLSTVWLSSLVTAQHLPHEKGCVHLPIVHSTNARLFGKRGVQLQLANRSDVAYYAQLSIGTPPQPVFVQLDTGSFELWVNPDCTTVEGADAVFCERVGQYDASKSSTAVSLGTSRTLRYGIGTANITYVTDTITLAGTGTTLQGVQFGVATATEDAFSGILGIGYGKGIATRYLNFVDQLKEQNATKVKAFSLSLGSKDAQEGVVVFGGVDTSKFAGHLTQVPIIPASQSPDGVPRFWVSMRSLAMTPPSGISKHYSGSEMPVFLDSGSTMTLLPPNLTEAIARDFGSKSEDAYGFHQIDCSLTKLNGTLDFYFDGVMIKVPYKELTREVPTNPPACFLGIMASDQFTLLGDTFLRSAYALFDLETDSIWMTQAANCGSTPAALNSVEDIQRITGLCDLSVPADNTTSSTEAFTPMTEVDQVSMTTVTSVTPIHTSTTATSPTEEVSIQSSATSISGANKLGRGNMEGILFWGPGVVIALHVLIGV</sequence>
<evidence type="ECO:0000256" key="4">
    <source>
        <dbReference type="ARBA" id="ARBA00022750"/>
    </source>
</evidence>
<dbReference type="Pfam" id="PF00026">
    <property type="entry name" value="Asp"/>
    <property type="match status" value="1"/>
</dbReference>
<dbReference type="InterPro" id="IPR033121">
    <property type="entry name" value="PEPTIDASE_A1"/>
</dbReference>
<evidence type="ECO:0000259" key="10">
    <source>
        <dbReference type="PROSITE" id="PS51767"/>
    </source>
</evidence>
<evidence type="ECO:0000256" key="9">
    <source>
        <dbReference type="SAM" id="SignalP"/>
    </source>
</evidence>
<dbReference type="OrthoDB" id="771136at2759"/>
<gene>
    <name evidence="11" type="ORF">CTHT_0071820</name>
</gene>
<evidence type="ECO:0000313" key="12">
    <source>
        <dbReference type="Proteomes" id="UP000008066"/>
    </source>
</evidence>
<comment type="similarity">
    <text evidence="1">Belongs to the peptidase A1 family.</text>
</comment>
<dbReference type="HOGENOM" id="CLU_013253_9_4_1"/>
<keyword evidence="5" id="KW-0378">Hydrolase</keyword>
<dbReference type="Proteomes" id="UP000008066">
    <property type="component" value="Unassembled WGS sequence"/>
</dbReference>
<dbReference type="GeneID" id="18261220"/>
<dbReference type="CDD" id="cd05474">
    <property type="entry name" value="SAP_like"/>
    <property type="match status" value="1"/>
</dbReference>
<dbReference type="GO" id="GO:0004190">
    <property type="term" value="F:aspartic-type endopeptidase activity"/>
    <property type="evidence" value="ECO:0007669"/>
    <property type="project" value="UniProtKB-KW"/>
</dbReference>
<dbReference type="MEROPS" id="A01.082"/>
<feature type="chain" id="PRO_5003409529" description="Peptidase A1 domain-containing protein" evidence="9">
    <location>
        <begin position="24"/>
        <end position="496"/>
    </location>
</feature>
<name>G0SFR3_CHATD</name>
<reference evidence="11 12" key="1">
    <citation type="journal article" date="2011" name="Cell">
        <title>Insight into structure and assembly of the nuclear pore complex by utilizing the genome of a eukaryotic thermophile.</title>
        <authorList>
            <person name="Amlacher S."/>
            <person name="Sarges P."/>
            <person name="Flemming D."/>
            <person name="van Noort V."/>
            <person name="Kunze R."/>
            <person name="Devos D.P."/>
            <person name="Arumugam M."/>
            <person name="Bork P."/>
            <person name="Hurt E."/>
        </authorList>
    </citation>
    <scope>NUCLEOTIDE SEQUENCE [LARGE SCALE GENOMIC DNA]</scope>
    <source>
        <strain evidence="12">DSM 1495 / CBS 144.50 / IMI 039719</strain>
    </source>
</reference>
<feature type="active site" evidence="6">
    <location>
        <position position="276"/>
    </location>
</feature>
<evidence type="ECO:0000313" key="11">
    <source>
        <dbReference type="EMBL" id="EGS17828.1"/>
    </source>
</evidence>
<dbReference type="OMA" id="CEAVGFY"/>
<proteinExistence type="inferred from homology"/>
<dbReference type="EMBL" id="GL988047">
    <property type="protein sequence ID" value="EGS17828.1"/>
    <property type="molecule type" value="Genomic_DNA"/>
</dbReference>
<feature type="domain" description="Peptidase A1" evidence="10">
    <location>
        <begin position="63"/>
        <end position="382"/>
    </location>
</feature>
<organism evidence="12">
    <name type="scientific">Chaetomium thermophilum (strain DSM 1495 / CBS 144.50 / IMI 039719)</name>
    <name type="common">Thermochaetoides thermophila</name>
    <dbReference type="NCBI Taxonomy" id="759272"/>
    <lineage>
        <taxon>Eukaryota</taxon>
        <taxon>Fungi</taxon>
        <taxon>Dikarya</taxon>
        <taxon>Ascomycota</taxon>
        <taxon>Pezizomycotina</taxon>
        <taxon>Sordariomycetes</taxon>
        <taxon>Sordariomycetidae</taxon>
        <taxon>Sordariales</taxon>
        <taxon>Chaetomiaceae</taxon>
        <taxon>Thermochaetoides</taxon>
    </lineage>
</organism>
<dbReference type="KEGG" id="cthr:CTHT_0071820"/>
<evidence type="ECO:0000256" key="2">
    <source>
        <dbReference type="ARBA" id="ARBA00022670"/>
    </source>
</evidence>
<evidence type="ECO:0000256" key="3">
    <source>
        <dbReference type="ARBA" id="ARBA00022729"/>
    </source>
</evidence>
<keyword evidence="12" id="KW-1185">Reference proteome</keyword>
<feature type="region of interest" description="Disordered" evidence="8">
    <location>
        <begin position="443"/>
        <end position="462"/>
    </location>
</feature>
<dbReference type="InterPro" id="IPR021109">
    <property type="entry name" value="Peptidase_aspartic_dom_sf"/>
</dbReference>
<dbReference type="PROSITE" id="PS51767">
    <property type="entry name" value="PEPTIDASE_A1"/>
    <property type="match status" value="1"/>
</dbReference>
<dbReference type="InterPro" id="IPR033876">
    <property type="entry name" value="SAP-like"/>
</dbReference>
<dbReference type="PANTHER" id="PTHR47966:SF65">
    <property type="entry name" value="ASPARTIC-TYPE ENDOPEPTIDASE"/>
    <property type="match status" value="1"/>
</dbReference>
<dbReference type="eggNOG" id="KOG1339">
    <property type="taxonomic scope" value="Eukaryota"/>
</dbReference>
<keyword evidence="7" id="KW-1015">Disulfide bond</keyword>
<accession>G0SFR3</accession>
<feature type="disulfide bond" evidence="7">
    <location>
        <begin position="311"/>
        <end position="347"/>
    </location>
</feature>
<feature type="active site" evidence="6">
    <location>
        <position position="81"/>
    </location>
</feature>
<feature type="signal peptide" evidence="9">
    <location>
        <begin position="1"/>
        <end position="23"/>
    </location>
</feature>
<evidence type="ECO:0000256" key="6">
    <source>
        <dbReference type="PIRSR" id="PIRSR601461-1"/>
    </source>
</evidence>
<dbReference type="AlphaFoldDB" id="G0SFR3"/>
<dbReference type="SUPFAM" id="SSF50630">
    <property type="entry name" value="Acid proteases"/>
    <property type="match status" value="1"/>
</dbReference>
<dbReference type="InterPro" id="IPR001461">
    <property type="entry name" value="Aspartic_peptidase_A1"/>
</dbReference>
<evidence type="ECO:0000256" key="8">
    <source>
        <dbReference type="SAM" id="MobiDB-lite"/>
    </source>
</evidence>
<dbReference type="PANTHER" id="PTHR47966">
    <property type="entry name" value="BETA-SITE APP-CLEAVING ENZYME, ISOFORM A-RELATED"/>
    <property type="match status" value="1"/>
</dbReference>
<keyword evidence="2" id="KW-0645">Protease</keyword>
<evidence type="ECO:0000256" key="1">
    <source>
        <dbReference type="ARBA" id="ARBA00007447"/>
    </source>
</evidence>
<dbReference type="PRINTS" id="PR00792">
    <property type="entry name" value="PEPSIN"/>
</dbReference>
<evidence type="ECO:0000256" key="5">
    <source>
        <dbReference type="ARBA" id="ARBA00022801"/>
    </source>
</evidence>
<keyword evidence="3 9" id="KW-0732">Signal</keyword>
<dbReference type="RefSeq" id="XP_006697446.1">
    <property type="nucleotide sequence ID" value="XM_006697383.1"/>
</dbReference>
<evidence type="ECO:0000256" key="7">
    <source>
        <dbReference type="PIRSR" id="PIRSR601461-2"/>
    </source>
</evidence>